<evidence type="ECO:0000256" key="1">
    <source>
        <dbReference type="SAM" id="Phobius"/>
    </source>
</evidence>
<keyword evidence="1" id="KW-1133">Transmembrane helix</keyword>
<dbReference type="EMBL" id="CP011376">
    <property type="protein sequence ID" value="AKG07336.1"/>
    <property type="molecule type" value="Genomic_DNA"/>
</dbReference>
<gene>
    <name evidence="2" type="ORF">AAX06_03185</name>
</gene>
<evidence type="ECO:0000313" key="2">
    <source>
        <dbReference type="EMBL" id="AKG07336.1"/>
    </source>
</evidence>
<accession>A0AAC8PV58</accession>
<feature type="transmembrane region" description="Helical" evidence="1">
    <location>
        <begin position="66"/>
        <end position="87"/>
    </location>
</feature>
<dbReference type="RefSeq" id="WP_046696979.1">
    <property type="nucleotide sequence ID" value="NZ_CP011376.1"/>
</dbReference>
<name>A0AAC8PV58_9GAMM</name>
<dbReference type="Proteomes" id="UP000077465">
    <property type="component" value="Chromosome"/>
</dbReference>
<proteinExistence type="predicted"/>
<organism evidence="2 3">
    <name type="scientific">Moraxella bovoculi</name>
    <dbReference type="NCBI Taxonomy" id="386891"/>
    <lineage>
        <taxon>Bacteria</taxon>
        <taxon>Pseudomonadati</taxon>
        <taxon>Pseudomonadota</taxon>
        <taxon>Gammaproteobacteria</taxon>
        <taxon>Moraxellales</taxon>
        <taxon>Moraxellaceae</taxon>
        <taxon>Moraxella</taxon>
    </lineage>
</organism>
<keyword evidence="1" id="KW-0472">Membrane</keyword>
<keyword evidence="1" id="KW-0812">Transmembrane</keyword>
<sequence length="89" mass="9962">MLYALIVFGLWYCCPTLEVFNLEGVWAGLLHAACLAVFGMVSGYLTRRWIAIKLEHGVDLTKIDKFAKRLGWVMLAIVLVSVIVMAFNA</sequence>
<dbReference type="AlphaFoldDB" id="A0AAC8PV58"/>
<protein>
    <submittedName>
        <fullName evidence="2">Uncharacterized protein</fullName>
    </submittedName>
</protein>
<evidence type="ECO:0000313" key="3">
    <source>
        <dbReference type="Proteomes" id="UP000077465"/>
    </source>
</evidence>
<feature type="transmembrane region" description="Helical" evidence="1">
    <location>
        <begin position="25"/>
        <end position="45"/>
    </location>
</feature>
<reference evidence="2 3" key="1">
    <citation type="submission" date="2015-05" db="EMBL/GenBank/DDBJ databases">
        <authorList>
            <person name="Dickey A."/>
            <person name="Clawson M."/>
            <person name="Bono J."/>
            <person name="Loy J.D."/>
        </authorList>
    </citation>
    <scope>NUCLEOTIDE SEQUENCE [LARGE SCALE GENOMIC DNA]</scope>
    <source>
        <strain evidence="2 3">22581</strain>
    </source>
</reference>